<evidence type="ECO:0000259" key="2">
    <source>
        <dbReference type="Pfam" id="PF10069"/>
    </source>
</evidence>
<evidence type="ECO:0000313" key="3">
    <source>
        <dbReference type="EMBL" id="RCK70779.1"/>
    </source>
</evidence>
<sequence length="442" mass="46438">MDDTSPADGDRTLLDRLFRRGELQVSQRALVDLATSEVAAVRILTHGPLSSDPLSSDAVEHGSPGPAEVRRLIGSAPDPATLDAAVRARALAAADADPLVPGAARVIDAELSGLSELGLSPQPAPTVLVLDARTVLDRPASMLRLVGAARAQGWQLGLRQVGADHLSLAALGVVEPALVVLSDRVLREPTSQLSVETIQATTAFVHTSGGTVAAEDVDDHPGTRAAAVAAGATLVTGRPLDRPRRVRPVGGDRLFRRFTPPLPTPHRSPFELASRRAAPRRAGKELLLAVSRRLEATATTAGRSSMVLAAFQQARHLTPGTLERYERLGRRCSLVLAAAQDVARTTVPGVSVADLDASDPLVQEWDILVLSPTGAAMLAARDTGLPAADDRSRQFDYVLSHDRDLVAHAARSMLTRLTQRSDAPDPDPVPVGAEALAGPGPS</sequence>
<dbReference type="InterPro" id="IPR019278">
    <property type="entry name" value="DICT_dom"/>
</dbReference>
<dbReference type="Pfam" id="PF10069">
    <property type="entry name" value="DICT"/>
    <property type="match status" value="1"/>
</dbReference>
<feature type="region of interest" description="Disordered" evidence="1">
    <location>
        <begin position="418"/>
        <end position="442"/>
    </location>
</feature>
<dbReference type="Proteomes" id="UP000252770">
    <property type="component" value="Unassembled WGS sequence"/>
</dbReference>
<evidence type="ECO:0000256" key="1">
    <source>
        <dbReference type="SAM" id="MobiDB-lite"/>
    </source>
</evidence>
<dbReference type="InterPro" id="IPR035919">
    <property type="entry name" value="EAL_sf"/>
</dbReference>
<dbReference type="EMBL" id="QOUI01000002">
    <property type="protein sequence ID" value="RCK70779.1"/>
    <property type="molecule type" value="Genomic_DNA"/>
</dbReference>
<dbReference type="AlphaFoldDB" id="A0A367YZ45"/>
<gene>
    <name evidence="3" type="ORF">DT076_05125</name>
</gene>
<accession>A0A367YZ45</accession>
<dbReference type="RefSeq" id="WP_114125549.1">
    <property type="nucleotide sequence ID" value="NZ_QOUI01000002.1"/>
</dbReference>
<protein>
    <recommendedName>
        <fullName evidence="2">DICT domain-containing protein</fullName>
    </recommendedName>
</protein>
<name>A0A367YZ45_9ACTN</name>
<proteinExistence type="predicted"/>
<keyword evidence="4" id="KW-1185">Reference proteome</keyword>
<reference evidence="3 4" key="1">
    <citation type="submission" date="2018-07" db="EMBL/GenBank/DDBJ databases">
        <title>Desertimonas flava gen. nov. sp. nov.</title>
        <authorList>
            <person name="Liu S."/>
        </authorList>
    </citation>
    <scope>NUCLEOTIDE SEQUENCE [LARGE SCALE GENOMIC DNA]</scope>
    <source>
        <strain evidence="3 4">16Sb5-5</strain>
    </source>
</reference>
<comment type="caution">
    <text evidence="3">The sequence shown here is derived from an EMBL/GenBank/DDBJ whole genome shotgun (WGS) entry which is preliminary data.</text>
</comment>
<evidence type="ECO:0000313" key="4">
    <source>
        <dbReference type="Proteomes" id="UP000252770"/>
    </source>
</evidence>
<organism evidence="3 4">
    <name type="scientific">Desertihabitans brevis</name>
    <dbReference type="NCBI Taxonomy" id="2268447"/>
    <lineage>
        <taxon>Bacteria</taxon>
        <taxon>Bacillati</taxon>
        <taxon>Actinomycetota</taxon>
        <taxon>Actinomycetes</taxon>
        <taxon>Propionibacteriales</taxon>
        <taxon>Propionibacteriaceae</taxon>
        <taxon>Desertihabitans</taxon>
    </lineage>
</organism>
<dbReference type="SUPFAM" id="SSF141868">
    <property type="entry name" value="EAL domain-like"/>
    <property type="match status" value="1"/>
</dbReference>
<feature type="domain" description="DICT" evidence="2">
    <location>
        <begin position="277"/>
        <end position="382"/>
    </location>
</feature>
<dbReference type="Gene3D" id="3.20.20.450">
    <property type="entry name" value="EAL domain"/>
    <property type="match status" value="1"/>
</dbReference>